<comment type="subcellular location">
    <subcellularLocation>
        <location evidence="1">Cell membrane</location>
    </subcellularLocation>
</comment>
<organism evidence="12 13">
    <name type="scientific">Asaia lannensis NBRC 102526</name>
    <dbReference type="NCBI Taxonomy" id="1307926"/>
    <lineage>
        <taxon>Bacteria</taxon>
        <taxon>Pseudomonadati</taxon>
        <taxon>Pseudomonadota</taxon>
        <taxon>Alphaproteobacteria</taxon>
        <taxon>Acetobacterales</taxon>
        <taxon>Acetobacteraceae</taxon>
        <taxon>Asaia</taxon>
    </lineage>
</organism>
<dbReference type="InterPro" id="IPR036909">
    <property type="entry name" value="Cyt_c-like_dom_sf"/>
</dbReference>
<evidence type="ECO:0000313" key="13">
    <source>
        <dbReference type="Proteomes" id="UP001523401"/>
    </source>
</evidence>
<evidence type="ECO:0000313" key="12">
    <source>
        <dbReference type="EMBL" id="MCO6160103.1"/>
    </source>
</evidence>
<evidence type="ECO:0000256" key="7">
    <source>
        <dbReference type="ARBA" id="ARBA00023004"/>
    </source>
</evidence>
<keyword evidence="10" id="KW-1133">Transmembrane helix</keyword>
<name>A0ABT1CGV5_9PROT</name>
<evidence type="ECO:0000256" key="9">
    <source>
        <dbReference type="PROSITE-ProRule" id="PRU00433"/>
    </source>
</evidence>
<protein>
    <submittedName>
        <fullName evidence="12">Cytochrome c</fullName>
    </submittedName>
</protein>
<dbReference type="InterPro" id="IPR009056">
    <property type="entry name" value="Cyt_c-like_dom"/>
</dbReference>
<evidence type="ECO:0000256" key="1">
    <source>
        <dbReference type="ARBA" id="ARBA00004236"/>
    </source>
</evidence>
<keyword evidence="10" id="KW-0812">Transmembrane</keyword>
<dbReference type="RefSeq" id="WP_252849341.1">
    <property type="nucleotide sequence ID" value="NZ_BAPW01000028.1"/>
</dbReference>
<keyword evidence="6" id="KW-0677">Repeat</keyword>
<dbReference type="Pfam" id="PF00034">
    <property type="entry name" value="Cytochrom_C"/>
    <property type="match status" value="2"/>
</dbReference>
<sequence length="378" mass="40836">MPYDAYGRLTDADVKSLYDYMMTEVKPVDVPAPKTQLPFPFSFRPFLSVWKIAASVQGKPYVFDHSESDDWNRGKYLVDELAHCGTCHTPRNMLLVPKRSGYLSGAQLGAWYAPNITDDPVSGIGTWKDADLFAYLTTGRSPHARANGPMAEAVEHSLQYLPDADINAIIIYLRSVPPIAQPGNTVPAFAHPALPSGYRIDQAFDRRSSDNLAHMKDGAALYEAACASCHQSDGKGTADGYYPSLAWNTTTGQQNTSNLVSSIVYGVDRVSDRHEIVMPAFGKSPLVQPLDNQQIASIADYVLSHFGNAEASVSVSDVAASRAGGKPVLIALLINPVVGLSLIAGGLAALVLSIVIILRAARRRHAARRSGVTRQNNV</sequence>
<evidence type="ECO:0000256" key="10">
    <source>
        <dbReference type="SAM" id="Phobius"/>
    </source>
</evidence>
<evidence type="ECO:0000256" key="5">
    <source>
        <dbReference type="ARBA" id="ARBA00022729"/>
    </source>
</evidence>
<dbReference type="InterPro" id="IPR014353">
    <property type="entry name" value="Membr-bd_ADH_cyt_c"/>
</dbReference>
<dbReference type="PIRSF" id="PIRSF000018">
    <property type="entry name" value="Mb_ADH_cyt_c"/>
    <property type="match status" value="1"/>
</dbReference>
<accession>A0ABT1CGV5</accession>
<evidence type="ECO:0000256" key="2">
    <source>
        <dbReference type="ARBA" id="ARBA00022475"/>
    </source>
</evidence>
<dbReference type="EMBL" id="JAMXQU010000005">
    <property type="protein sequence ID" value="MCO6160103.1"/>
    <property type="molecule type" value="Genomic_DNA"/>
</dbReference>
<evidence type="ECO:0000256" key="6">
    <source>
        <dbReference type="ARBA" id="ARBA00022737"/>
    </source>
</evidence>
<reference evidence="12 13" key="1">
    <citation type="submission" date="2022-06" db="EMBL/GenBank/DDBJ databases">
        <title>Whole-genome of Asaia lannensis strain LMG 27011T.</title>
        <authorList>
            <person name="Sombolestani A."/>
        </authorList>
    </citation>
    <scope>NUCLEOTIDE SEQUENCE [LARGE SCALE GENOMIC DNA]</scope>
    <source>
        <strain evidence="12 13">NBRC 102526</strain>
    </source>
</reference>
<keyword evidence="3 9" id="KW-0349">Heme</keyword>
<keyword evidence="13" id="KW-1185">Reference proteome</keyword>
<evidence type="ECO:0000256" key="8">
    <source>
        <dbReference type="ARBA" id="ARBA00023136"/>
    </source>
</evidence>
<keyword evidence="2" id="KW-1003">Cell membrane</keyword>
<feature type="transmembrane region" description="Helical" evidence="10">
    <location>
        <begin position="337"/>
        <end position="361"/>
    </location>
</feature>
<feature type="domain" description="Cytochrome c" evidence="11">
    <location>
        <begin position="69"/>
        <end position="177"/>
    </location>
</feature>
<feature type="domain" description="Cytochrome c" evidence="11">
    <location>
        <begin position="213"/>
        <end position="306"/>
    </location>
</feature>
<keyword evidence="5" id="KW-0732">Signal</keyword>
<evidence type="ECO:0000259" key="11">
    <source>
        <dbReference type="PROSITE" id="PS51007"/>
    </source>
</evidence>
<dbReference type="PANTHER" id="PTHR35008:SF8">
    <property type="entry name" value="ALCOHOL DEHYDROGENASE CYTOCHROME C SUBUNIT"/>
    <property type="match status" value="1"/>
</dbReference>
<evidence type="ECO:0000256" key="3">
    <source>
        <dbReference type="ARBA" id="ARBA00022617"/>
    </source>
</evidence>
<keyword evidence="4 9" id="KW-0479">Metal-binding</keyword>
<dbReference type="Gene3D" id="1.10.760.10">
    <property type="entry name" value="Cytochrome c-like domain"/>
    <property type="match status" value="2"/>
</dbReference>
<dbReference type="SUPFAM" id="SSF46626">
    <property type="entry name" value="Cytochrome c"/>
    <property type="match status" value="2"/>
</dbReference>
<dbReference type="PANTHER" id="PTHR35008">
    <property type="entry name" value="BLL4482 PROTEIN-RELATED"/>
    <property type="match status" value="1"/>
</dbReference>
<keyword evidence="7 9" id="KW-0408">Iron</keyword>
<dbReference type="PROSITE" id="PS51007">
    <property type="entry name" value="CYTC"/>
    <property type="match status" value="2"/>
</dbReference>
<comment type="caution">
    <text evidence="12">The sequence shown here is derived from an EMBL/GenBank/DDBJ whole genome shotgun (WGS) entry which is preliminary data.</text>
</comment>
<keyword evidence="8 10" id="KW-0472">Membrane</keyword>
<dbReference type="InterPro" id="IPR051459">
    <property type="entry name" value="Cytochrome_c-type_DH"/>
</dbReference>
<proteinExistence type="predicted"/>
<gene>
    <name evidence="12" type="ORF">NF685_08690</name>
</gene>
<dbReference type="Proteomes" id="UP001523401">
    <property type="component" value="Unassembled WGS sequence"/>
</dbReference>
<evidence type="ECO:0000256" key="4">
    <source>
        <dbReference type="ARBA" id="ARBA00022723"/>
    </source>
</evidence>